<dbReference type="SMART" id="SM00895">
    <property type="entry name" value="FCD"/>
    <property type="match status" value="1"/>
</dbReference>
<evidence type="ECO:0000256" key="3">
    <source>
        <dbReference type="ARBA" id="ARBA00023163"/>
    </source>
</evidence>
<dbReference type="AlphaFoldDB" id="A0A0M0KMX3"/>
<dbReference type="InterPro" id="IPR008920">
    <property type="entry name" value="TF_FadR/GntR_C"/>
</dbReference>
<dbReference type="SUPFAM" id="SSF46785">
    <property type="entry name" value="Winged helix' DNA-binding domain"/>
    <property type="match status" value="1"/>
</dbReference>
<comment type="caution">
    <text evidence="5">The sequence shown here is derived from an EMBL/GenBank/DDBJ whole genome shotgun (WGS) entry which is preliminary data.</text>
</comment>
<dbReference type="Pfam" id="PF00392">
    <property type="entry name" value="GntR"/>
    <property type="match status" value="1"/>
</dbReference>
<dbReference type="InterPro" id="IPR036388">
    <property type="entry name" value="WH-like_DNA-bd_sf"/>
</dbReference>
<name>A0A0M0KMX3_ALKHA</name>
<dbReference type="Pfam" id="PF07729">
    <property type="entry name" value="FCD"/>
    <property type="match status" value="1"/>
</dbReference>
<evidence type="ECO:0000256" key="1">
    <source>
        <dbReference type="ARBA" id="ARBA00023015"/>
    </source>
</evidence>
<gene>
    <name evidence="5" type="ORF">AMD02_10390</name>
</gene>
<dbReference type="SUPFAM" id="SSF48008">
    <property type="entry name" value="GntR ligand-binding domain-like"/>
    <property type="match status" value="1"/>
</dbReference>
<dbReference type="Gene3D" id="1.10.10.10">
    <property type="entry name" value="Winged helix-like DNA-binding domain superfamily/Winged helix DNA-binding domain"/>
    <property type="match status" value="1"/>
</dbReference>
<dbReference type="PANTHER" id="PTHR43537:SF5">
    <property type="entry name" value="UXU OPERON TRANSCRIPTIONAL REGULATOR"/>
    <property type="match status" value="1"/>
</dbReference>
<accession>A0A0M0KMX3</accession>
<dbReference type="RefSeq" id="WP_041821462.1">
    <property type="nucleotide sequence ID" value="NZ_CP040441.1"/>
</dbReference>
<dbReference type="GO" id="GO:0003700">
    <property type="term" value="F:DNA-binding transcription factor activity"/>
    <property type="evidence" value="ECO:0007669"/>
    <property type="project" value="InterPro"/>
</dbReference>
<dbReference type="Gene3D" id="1.20.120.530">
    <property type="entry name" value="GntR ligand-binding domain-like"/>
    <property type="match status" value="1"/>
</dbReference>
<evidence type="ECO:0000259" key="4">
    <source>
        <dbReference type="PROSITE" id="PS50949"/>
    </source>
</evidence>
<evidence type="ECO:0000313" key="5">
    <source>
        <dbReference type="EMBL" id="KOO40216.1"/>
    </source>
</evidence>
<sequence length="237" mass="26892">MVIKRVETKKISEVIRDELEMMIRNGELQPGEKLQSVEKLAKEFNVSRSAVREALSALRAIGYITIKQGEGTYVNKFDVSQMMAPVSPERIMSKKEIEELLQIRKIMEVGAASLAATHRTDEDLAEMRAALTDMAQSEGDLGEKADVRFHLALAKATNNGMLHDMMQQLSDTLGKTMYETRRIALFSTKQTLERLQDEHERIYEAIEARDAEGANDAMLQHLMNVEQTLMEAYEKQL</sequence>
<protein>
    <submittedName>
        <fullName evidence="5">GntR family transcriptional regulator</fullName>
    </submittedName>
</protein>
<proteinExistence type="predicted"/>
<dbReference type="PANTHER" id="PTHR43537">
    <property type="entry name" value="TRANSCRIPTIONAL REGULATOR, GNTR FAMILY"/>
    <property type="match status" value="1"/>
</dbReference>
<dbReference type="CDD" id="cd07377">
    <property type="entry name" value="WHTH_GntR"/>
    <property type="match status" value="1"/>
</dbReference>
<dbReference type="InterPro" id="IPR011711">
    <property type="entry name" value="GntR_C"/>
</dbReference>
<dbReference type="EMBL" id="LILD01000001">
    <property type="protein sequence ID" value="KOO40216.1"/>
    <property type="molecule type" value="Genomic_DNA"/>
</dbReference>
<keyword evidence="2" id="KW-0238">DNA-binding</keyword>
<dbReference type="PATRIC" id="fig|136160.3.peg.2467"/>
<organism evidence="5">
    <name type="scientific">Halalkalibacterium halodurans</name>
    <name type="common">Bacillus halodurans</name>
    <dbReference type="NCBI Taxonomy" id="86665"/>
    <lineage>
        <taxon>Bacteria</taxon>
        <taxon>Bacillati</taxon>
        <taxon>Bacillota</taxon>
        <taxon>Bacilli</taxon>
        <taxon>Bacillales</taxon>
        <taxon>Bacillaceae</taxon>
        <taxon>Halalkalibacterium (ex Joshi et al. 2022)</taxon>
    </lineage>
</organism>
<reference evidence="5" key="1">
    <citation type="submission" date="2015-08" db="EMBL/GenBank/DDBJ databases">
        <title>Complete DNA Sequence of Pseudomonas syringae pv. actinidiae, the Causal Agent of Kiwifruit Canker Disease.</title>
        <authorList>
            <person name="Rikkerink E.H.A."/>
            <person name="Fineran P.C."/>
        </authorList>
    </citation>
    <scope>NUCLEOTIDE SEQUENCE</scope>
    <source>
        <strain evidence="5">DSM 13666</strain>
    </source>
</reference>
<dbReference type="PROSITE" id="PS50949">
    <property type="entry name" value="HTH_GNTR"/>
    <property type="match status" value="1"/>
</dbReference>
<evidence type="ECO:0000256" key="2">
    <source>
        <dbReference type="ARBA" id="ARBA00023125"/>
    </source>
</evidence>
<dbReference type="GO" id="GO:0003677">
    <property type="term" value="F:DNA binding"/>
    <property type="evidence" value="ECO:0007669"/>
    <property type="project" value="UniProtKB-KW"/>
</dbReference>
<dbReference type="PRINTS" id="PR00035">
    <property type="entry name" value="HTHGNTR"/>
</dbReference>
<dbReference type="GeneID" id="87597441"/>
<dbReference type="InterPro" id="IPR036390">
    <property type="entry name" value="WH_DNA-bd_sf"/>
</dbReference>
<dbReference type="InterPro" id="IPR000524">
    <property type="entry name" value="Tscrpt_reg_HTH_GntR"/>
</dbReference>
<keyword evidence="3" id="KW-0804">Transcription</keyword>
<feature type="domain" description="HTH gntR-type" evidence="4">
    <location>
        <begin position="9"/>
        <end position="77"/>
    </location>
</feature>
<dbReference type="SMART" id="SM00345">
    <property type="entry name" value="HTH_GNTR"/>
    <property type="match status" value="1"/>
</dbReference>
<keyword evidence="1" id="KW-0805">Transcription regulation</keyword>